<evidence type="ECO:0000313" key="3">
    <source>
        <dbReference type="Proteomes" id="UP000017559"/>
    </source>
</evidence>
<dbReference type="EMBL" id="AWSO01000088">
    <property type="protein sequence ID" value="ESK95327.1"/>
    <property type="molecule type" value="Genomic_DNA"/>
</dbReference>
<reference evidence="2 3" key="1">
    <citation type="journal article" date="2014" name="BMC Genomics">
        <title>Genome and secretome analysis of the hemibiotrophic fungal pathogen, Moniliophthora roreri, which causes frosty pod rot disease of cacao: mechanisms of the biotrophic and necrotrophic phases.</title>
        <authorList>
            <person name="Meinhardt L.W."/>
            <person name="Costa G.G.L."/>
            <person name="Thomazella D.P.T."/>
            <person name="Teixeira P.J.P.L."/>
            <person name="Carazzolle M.F."/>
            <person name="Schuster S.C."/>
            <person name="Carlson J.E."/>
            <person name="Guiltinan M.J."/>
            <person name="Mieczkowski P."/>
            <person name="Farmer A."/>
            <person name="Ramaraj T."/>
            <person name="Crozier J."/>
            <person name="Davis R.E."/>
            <person name="Shao J."/>
            <person name="Melnick R.L."/>
            <person name="Pereira G.A.G."/>
            <person name="Bailey B.A."/>
        </authorList>
    </citation>
    <scope>NUCLEOTIDE SEQUENCE [LARGE SCALE GENOMIC DNA]</scope>
    <source>
        <strain evidence="2 3">MCA 2997</strain>
    </source>
</reference>
<dbReference type="AlphaFoldDB" id="V2XNK5"/>
<feature type="region of interest" description="Disordered" evidence="1">
    <location>
        <begin position="297"/>
        <end position="333"/>
    </location>
</feature>
<gene>
    <name evidence="2" type="ORF">Moror_3899</name>
</gene>
<comment type="caution">
    <text evidence="2">The sequence shown here is derived from an EMBL/GenBank/DDBJ whole genome shotgun (WGS) entry which is preliminary data.</text>
</comment>
<feature type="compositionally biased region" description="Polar residues" evidence="1">
    <location>
        <begin position="259"/>
        <end position="274"/>
    </location>
</feature>
<evidence type="ECO:0000256" key="1">
    <source>
        <dbReference type="SAM" id="MobiDB-lite"/>
    </source>
</evidence>
<keyword evidence="3" id="KW-1185">Reference proteome</keyword>
<dbReference type="KEGG" id="mrr:Moror_3899"/>
<name>V2XNK5_MONRO</name>
<organism evidence="2 3">
    <name type="scientific">Moniliophthora roreri (strain MCA 2997)</name>
    <name type="common">Cocoa frosty pod rot fungus</name>
    <name type="synonym">Crinipellis roreri</name>
    <dbReference type="NCBI Taxonomy" id="1381753"/>
    <lineage>
        <taxon>Eukaryota</taxon>
        <taxon>Fungi</taxon>
        <taxon>Dikarya</taxon>
        <taxon>Basidiomycota</taxon>
        <taxon>Agaricomycotina</taxon>
        <taxon>Agaricomycetes</taxon>
        <taxon>Agaricomycetidae</taxon>
        <taxon>Agaricales</taxon>
        <taxon>Marasmiineae</taxon>
        <taxon>Marasmiaceae</taxon>
        <taxon>Moniliophthora</taxon>
    </lineage>
</organism>
<protein>
    <submittedName>
        <fullName evidence="2">Uncharacterized protein</fullName>
    </submittedName>
</protein>
<dbReference type="Proteomes" id="UP000017559">
    <property type="component" value="Unassembled WGS sequence"/>
</dbReference>
<evidence type="ECO:0000313" key="2">
    <source>
        <dbReference type="EMBL" id="ESK95327.1"/>
    </source>
</evidence>
<accession>V2XNK5</accession>
<dbReference type="HOGENOM" id="CLU_785472_0_0_1"/>
<feature type="region of interest" description="Disordered" evidence="1">
    <location>
        <begin position="244"/>
        <end position="274"/>
    </location>
</feature>
<sequence length="353" mass="39924">MKSSTPGCDNLLCDIPILGERQRWRNHHAIQPGNIYCIKMSVYAPLFTQAGVTLDECQSLYAGGKGPRPCVIMQKQQGNYADGESYLVCLMATFGGFKAFDSLDKHFKDRSLPVYCRHVKEPAIQRGDTHIHTTPDWDCDDVPQFILPIYVTCRREQLGDWPVPRSQKQNKGTVLHGPTRAPSYYLDSLDNGAFRMLRDKIYALESSFYEEYGEDEARRQQWIDELHVLRQRAPHSLYTPTVYSGRSAATKRTNKTSHTKLSNMTSCTDATSHTKSNFPPSIASILMNITGMALDESGSEKPEYMEPAPPPIPSGRKPLQRSPLQKSEPKGRLSLRNMTSFRMAFRPRYPAQG</sequence>
<proteinExistence type="predicted"/>